<dbReference type="Pfam" id="PF04542">
    <property type="entry name" value="Sigma70_r2"/>
    <property type="match status" value="1"/>
</dbReference>
<dbReference type="SUPFAM" id="SSF88946">
    <property type="entry name" value="Sigma2 domain of RNA polymerase sigma factors"/>
    <property type="match status" value="1"/>
</dbReference>
<dbReference type="PANTHER" id="PTHR47756:SF2">
    <property type="entry name" value="BLL6612 PROTEIN"/>
    <property type="match status" value="1"/>
</dbReference>
<keyword evidence="4" id="KW-1185">Reference proteome</keyword>
<dbReference type="Pfam" id="PF20239">
    <property type="entry name" value="DUF6596"/>
    <property type="match status" value="1"/>
</dbReference>
<name>A0ABV7YRJ4_9ACTN</name>
<evidence type="ECO:0000259" key="1">
    <source>
        <dbReference type="Pfam" id="PF04542"/>
    </source>
</evidence>
<evidence type="ECO:0000259" key="2">
    <source>
        <dbReference type="Pfam" id="PF20239"/>
    </source>
</evidence>
<dbReference type="InterPro" id="IPR013325">
    <property type="entry name" value="RNA_pol_sigma_r2"/>
</dbReference>
<protein>
    <submittedName>
        <fullName evidence="3">RNA polymerase sigma factor</fullName>
    </submittedName>
</protein>
<dbReference type="InterPro" id="IPR036388">
    <property type="entry name" value="WH-like_DNA-bd_sf"/>
</dbReference>
<dbReference type="PANTHER" id="PTHR47756">
    <property type="entry name" value="BLL6612 PROTEIN-RELATED"/>
    <property type="match status" value="1"/>
</dbReference>
<comment type="caution">
    <text evidence="3">The sequence shown here is derived from an EMBL/GenBank/DDBJ whole genome shotgun (WGS) entry which is preliminary data.</text>
</comment>
<dbReference type="Gene3D" id="1.10.1740.10">
    <property type="match status" value="1"/>
</dbReference>
<reference evidence="4" key="1">
    <citation type="journal article" date="2019" name="Int. J. Syst. Evol. Microbiol.">
        <title>The Global Catalogue of Microorganisms (GCM) 10K type strain sequencing project: providing services to taxonomists for standard genome sequencing and annotation.</title>
        <authorList>
            <consortium name="The Broad Institute Genomics Platform"/>
            <consortium name="The Broad Institute Genome Sequencing Center for Infectious Disease"/>
            <person name="Wu L."/>
            <person name="Ma J."/>
        </authorList>
    </citation>
    <scope>NUCLEOTIDE SEQUENCE [LARGE SCALE GENOMIC DNA]</scope>
    <source>
        <strain evidence="4">CGMCC 4.7241</strain>
    </source>
</reference>
<dbReference type="InterPro" id="IPR007627">
    <property type="entry name" value="RNA_pol_sigma70_r2"/>
</dbReference>
<dbReference type="EMBL" id="JBHRZH010000061">
    <property type="protein sequence ID" value="MFC3766840.1"/>
    <property type="molecule type" value="Genomic_DNA"/>
</dbReference>
<dbReference type="InterPro" id="IPR013324">
    <property type="entry name" value="RNA_pol_sigma_r3/r4-like"/>
</dbReference>
<feature type="domain" description="DUF6596" evidence="2">
    <location>
        <begin position="182"/>
        <end position="279"/>
    </location>
</feature>
<dbReference type="InterPro" id="IPR046531">
    <property type="entry name" value="DUF6596"/>
</dbReference>
<dbReference type="Proteomes" id="UP001595699">
    <property type="component" value="Unassembled WGS sequence"/>
</dbReference>
<evidence type="ECO:0000313" key="4">
    <source>
        <dbReference type="Proteomes" id="UP001595699"/>
    </source>
</evidence>
<dbReference type="Gene3D" id="1.10.10.10">
    <property type="entry name" value="Winged helix-like DNA-binding domain superfamily/Winged helix DNA-binding domain"/>
    <property type="match status" value="1"/>
</dbReference>
<accession>A0ABV7YRJ4</accession>
<sequence length="406" mass="43694">MTPLETVLRDEWGRLLALLVARFRRLDLAEDCLADAFEAAARTWPKDGTPENPQAWLLTAARRRVLDRLRAEVVAAKNLPMLAVDAGITEQAQRVLADASAPGEVGAGDERLRLILLCAHPSLAHESAAALALRLVLGVPTSDIARLFLVPTATMAARLTRARKGLASAAFEVPTGAALRQRVAAVADIAYLAFTAAYAPGSGADIVRGAEAGEVIRLVRVLREVGPAEPDLDALLALMLLQHARRDARVENGELVLLPDQDRGRWHPNEIAEALALLTPLASRAPSKPYLLQALIAAEHSITEKAADTDWARIAEYYEELEALTQSPVVRLNRAVAVAEAEGPAEGLRLLEGLAMPGHRLPAVRAELLARQGRGDEAREAYDTAIAACDNAAERAYLDQRRAKVG</sequence>
<evidence type="ECO:0000313" key="3">
    <source>
        <dbReference type="EMBL" id="MFC3766840.1"/>
    </source>
</evidence>
<dbReference type="SUPFAM" id="SSF88659">
    <property type="entry name" value="Sigma3 and sigma4 domains of RNA polymerase sigma factors"/>
    <property type="match status" value="1"/>
</dbReference>
<feature type="domain" description="RNA polymerase sigma-70 region 2" evidence="1">
    <location>
        <begin position="14"/>
        <end position="71"/>
    </location>
</feature>
<organism evidence="3 4">
    <name type="scientific">Tenggerimyces flavus</name>
    <dbReference type="NCBI Taxonomy" id="1708749"/>
    <lineage>
        <taxon>Bacteria</taxon>
        <taxon>Bacillati</taxon>
        <taxon>Actinomycetota</taxon>
        <taxon>Actinomycetes</taxon>
        <taxon>Propionibacteriales</taxon>
        <taxon>Nocardioidaceae</taxon>
        <taxon>Tenggerimyces</taxon>
    </lineage>
</organism>
<gene>
    <name evidence="3" type="ORF">ACFOUW_38850</name>
</gene>
<proteinExistence type="predicted"/>
<dbReference type="RefSeq" id="WP_205116211.1">
    <property type="nucleotide sequence ID" value="NZ_JAFBCM010000001.1"/>
</dbReference>